<dbReference type="PANTHER" id="PTHR23271">
    <property type="entry name" value="HEPATOCELLULAR CARCINOMA-ASSOCIATED ANTIGEN 66"/>
    <property type="match status" value="1"/>
</dbReference>
<feature type="domain" description="U3 small nucleolar RNA-associated protein 6 homolog C-terminal" evidence="2">
    <location>
        <begin position="130"/>
        <end position="288"/>
    </location>
</feature>
<dbReference type="Pfam" id="PF24892">
    <property type="entry name" value="UTP6_C"/>
    <property type="match status" value="1"/>
</dbReference>
<dbReference type="InterPro" id="IPR013949">
    <property type="entry name" value="Utp6"/>
</dbReference>
<dbReference type="Gene3D" id="1.25.40.10">
    <property type="entry name" value="Tetratricopeptide repeat domain"/>
    <property type="match status" value="1"/>
</dbReference>
<dbReference type="SUPFAM" id="SSF48452">
    <property type="entry name" value="TPR-like"/>
    <property type="match status" value="1"/>
</dbReference>
<accession>A0A2H8TGJ6</accession>
<dbReference type="PANTHER" id="PTHR23271:SF1">
    <property type="entry name" value="U3 SMALL NUCLEOLAR RNA-ASSOCIATED PROTEIN 6 HOMOLOG"/>
    <property type="match status" value="1"/>
</dbReference>
<dbReference type="InterPro" id="IPR056907">
    <property type="entry name" value="UTP6_C"/>
</dbReference>
<organism evidence="3">
    <name type="scientific">Melanaphis sacchari</name>
    <dbReference type="NCBI Taxonomy" id="742174"/>
    <lineage>
        <taxon>Eukaryota</taxon>
        <taxon>Metazoa</taxon>
        <taxon>Ecdysozoa</taxon>
        <taxon>Arthropoda</taxon>
        <taxon>Hexapoda</taxon>
        <taxon>Insecta</taxon>
        <taxon>Pterygota</taxon>
        <taxon>Neoptera</taxon>
        <taxon>Paraneoptera</taxon>
        <taxon>Hemiptera</taxon>
        <taxon>Sternorrhyncha</taxon>
        <taxon>Aphidomorpha</taxon>
        <taxon>Aphidoidea</taxon>
        <taxon>Aphididae</taxon>
        <taxon>Aphidini</taxon>
        <taxon>Melanaphis</taxon>
    </lineage>
</organism>
<reference evidence="3" key="1">
    <citation type="submission" date="2017-10" db="EMBL/GenBank/DDBJ databases">
        <title>Transcriptome Assembly of Sugarcane Aphid Adults.</title>
        <authorList>
            <person name="Scully E.D."/>
            <person name="Palmer N.A."/>
            <person name="Geib S.M."/>
            <person name="Sarath G."/>
            <person name="Sattler S.E."/>
        </authorList>
    </citation>
    <scope>NUCLEOTIDE SEQUENCE</scope>
    <source>
        <tissue evidence="3">Whole body</tissue>
    </source>
</reference>
<evidence type="ECO:0000313" key="3">
    <source>
        <dbReference type="EMBL" id="MBW12852.1"/>
    </source>
</evidence>
<proteinExistence type="inferred from homology"/>
<gene>
    <name evidence="3" type="primary">UTP6_1</name>
</gene>
<protein>
    <submittedName>
        <fullName evidence="3">U3 small nucleolar RNA-associated protein 6</fullName>
    </submittedName>
</protein>
<dbReference type="GO" id="GO:0034388">
    <property type="term" value="C:Pwp2p-containing subcomplex of 90S preribosome"/>
    <property type="evidence" value="ECO:0007669"/>
    <property type="project" value="TreeGrafter"/>
</dbReference>
<dbReference type="InterPro" id="IPR003107">
    <property type="entry name" value="HAT"/>
</dbReference>
<dbReference type="EMBL" id="GFXV01001047">
    <property type="protein sequence ID" value="MBW12852.1"/>
    <property type="molecule type" value="Transcribed_RNA"/>
</dbReference>
<evidence type="ECO:0000256" key="1">
    <source>
        <dbReference type="ARBA" id="ARBA00010734"/>
    </source>
</evidence>
<sequence length="338" mass="40170">MDFERVFLKAYNILKWDEFTVLNNDRASINEKITNKVITKHELLSQFKVELSLLNACKHKIKDELEQNLDVIDTQVLVLLSKRVIDLFDHMHVLFSIDEELLSYYINFCQDNVSYIHVDQLDILLDAVLCTVNNQKIWIQLLKLHLEINNYDKLMNVFQEGVRSLKTNSLPLWRIIIRYMRNRRPDMIQTLLEEGSNISYENISLEIRPKYLKWCIEYKDLDAARKLFNELKELKPPCCKLYLVMISVELEILDCDLGTVRKLYDEACILFGRNNIGVWLDYIRFEQTDGSLKLVESIYSKGLWKLEQNLRNTFIEEYNNIKREFKEKLGNEIIVIDD</sequence>
<dbReference type="SMART" id="SM00386">
    <property type="entry name" value="HAT"/>
    <property type="match status" value="3"/>
</dbReference>
<dbReference type="GO" id="GO:0032040">
    <property type="term" value="C:small-subunit processome"/>
    <property type="evidence" value="ECO:0007669"/>
    <property type="project" value="TreeGrafter"/>
</dbReference>
<evidence type="ECO:0000259" key="2">
    <source>
        <dbReference type="Pfam" id="PF24892"/>
    </source>
</evidence>
<dbReference type="OrthoDB" id="28112at2759"/>
<dbReference type="GO" id="GO:0030515">
    <property type="term" value="F:snoRNA binding"/>
    <property type="evidence" value="ECO:0007669"/>
    <property type="project" value="InterPro"/>
</dbReference>
<name>A0A2H8TGJ6_9HEMI</name>
<dbReference type="InterPro" id="IPR011990">
    <property type="entry name" value="TPR-like_helical_dom_sf"/>
</dbReference>
<comment type="similarity">
    <text evidence="1">Belongs to the UTP6 family.</text>
</comment>
<dbReference type="GO" id="GO:0000462">
    <property type="term" value="P:maturation of SSU-rRNA from tricistronic rRNA transcript (SSU-rRNA, 5.8S rRNA, LSU-rRNA)"/>
    <property type="evidence" value="ECO:0007669"/>
    <property type="project" value="InterPro"/>
</dbReference>
<dbReference type="AlphaFoldDB" id="A0A2H8TGJ6"/>